<evidence type="ECO:0000313" key="1">
    <source>
        <dbReference type="EMBL" id="KAK1638809.1"/>
    </source>
</evidence>
<dbReference type="AlphaFoldDB" id="A0AAI9ZV74"/>
<proteinExistence type="predicted"/>
<protein>
    <submittedName>
        <fullName evidence="1">Uncharacterized protein</fullName>
    </submittedName>
</protein>
<reference evidence="1" key="1">
    <citation type="submission" date="2021-06" db="EMBL/GenBank/DDBJ databases">
        <title>Comparative genomics, transcriptomics and evolutionary studies reveal genomic signatures of adaptation to plant cell wall in hemibiotrophic fungi.</title>
        <authorList>
            <consortium name="DOE Joint Genome Institute"/>
            <person name="Baroncelli R."/>
            <person name="Diaz J.F."/>
            <person name="Benocci T."/>
            <person name="Peng M."/>
            <person name="Battaglia E."/>
            <person name="Haridas S."/>
            <person name="Andreopoulos W."/>
            <person name="Labutti K."/>
            <person name="Pangilinan J."/>
            <person name="Floch G.L."/>
            <person name="Makela M.R."/>
            <person name="Henrissat B."/>
            <person name="Grigoriev I.V."/>
            <person name="Crouch J.A."/>
            <person name="De Vries R.P."/>
            <person name="Sukno S.A."/>
            <person name="Thon M.R."/>
        </authorList>
    </citation>
    <scope>NUCLEOTIDE SEQUENCE</scope>
    <source>
        <strain evidence="1">CBS 102054</strain>
    </source>
</reference>
<dbReference type="Proteomes" id="UP001243989">
    <property type="component" value="Unassembled WGS sequence"/>
</dbReference>
<name>A0AAI9ZV74_9PEZI</name>
<dbReference type="RefSeq" id="XP_060447416.1">
    <property type="nucleotide sequence ID" value="XM_060582419.1"/>
</dbReference>
<dbReference type="GeneID" id="85467281"/>
<organism evidence="1 2">
    <name type="scientific">Colletotrichum phormii</name>
    <dbReference type="NCBI Taxonomy" id="359342"/>
    <lineage>
        <taxon>Eukaryota</taxon>
        <taxon>Fungi</taxon>
        <taxon>Dikarya</taxon>
        <taxon>Ascomycota</taxon>
        <taxon>Pezizomycotina</taxon>
        <taxon>Sordariomycetes</taxon>
        <taxon>Hypocreomycetidae</taxon>
        <taxon>Glomerellales</taxon>
        <taxon>Glomerellaceae</taxon>
        <taxon>Colletotrichum</taxon>
        <taxon>Colletotrichum acutatum species complex</taxon>
    </lineage>
</organism>
<keyword evidence="2" id="KW-1185">Reference proteome</keyword>
<evidence type="ECO:0000313" key="2">
    <source>
        <dbReference type="Proteomes" id="UP001243989"/>
    </source>
</evidence>
<accession>A0AAI9ZV74</accession>
<sequence>MQRRLKIPRRAMQRPGCLSLAVFRAISMLNRLNTKHLKCCAVDLTAARKNPRQFSFPKPWLHIKMGIELTRVSLRKCICELAGQGNDVNTPSQYSLPFEIELHVNRGPLGAIVQCKLLLRGQVEISCTMAVRTFPRCLRKGRGSGLAADPSMWYHQRLCPIEVVATMTQP</sequence>
<gene>
    <name evidence="1" type="ORF">BDP81DRAFT_191813</name>
</gene>
<dbReference type="EMBL" id="JAHMHQ010000006">
    <property type="protein sequence ID" value="KAK1638809.1"/>
    <property type="molecule type" value="Genomic_DNA"/>
</dbReference>
<comment type="caution">
    <text evidence="1">The sequence shown here is derived from an EMBL/GenBank/DDBJ whole genome shotgun (WGS) entry which is preliminary data.</text>
</comment>